<organism evidence="7 8">
    <name type="scientific">Oharaeibacter diazotrophicus</name>
    <dbReference type="NCBI Taxonomy" id="1920512"/>
    <lineage>
        <taxon>Bacteria</taxon>
        <taxon>Pseudomonadati</taxon>
        <taxon>Pseudomonadota</taxon>
        <taxon>Alphaproteobacteria</taxon>
        <taxon>Hyphomicrobiales</taxon>
        <taxon>Pleomorphomonadaceae</taxon>
        <taxon>Oharaeibacter</taxon>
    </lineage>
</organism>
<dbReference type="AlphaFoldDB" id="A0A4R6RJP0"/>
<dbReference type="GO" id="GO:0016746">
    <property type="term" value="F:acyltransferase activity"/>
    <property type="evidence" value="ECO:0007669"/>
    <property type="project" value="UniProtKB-KW"/>
</dbReference>
<keyword evidence="8" id="KW-1185">Reference proteome</keyword>
<dbReference type="Proteomes" id="UP000294547">
    <property type="component" value="Unassembled WGS sequence"/>
</dbReference>
<dbReference type="Pfam" id="PF03279">
    <property type="entry name" value="Lip_A_acyltrans"/>
    <property type="match status" value="1"/>
</dbReference>
<dbReference type="PANTHER" id="PTHR30606:SF9">
    <property type="entry name" value="LIPID A BIOSYNTHESIS LAUROYLTRANSFERASE"/>
    <property type="match status" value="1"/>
</dbReference>
<name>A0A4R6RJP0_9HYPH</name>
<gene>
    <name evidence="7" type="ORF">EDD54_0735</name>
</gene>
<comment type="subcellular location">
    <subcellularLocation>
        <location evidence="1">Cell inner membrane</location>
    </subcellularLocation>
</comment>
<evidence type="ECO:0000313" key="8">
    <source>
        <dbReference type="Proteomes" id="UP000294547"/>
    </source>
</evidence>
<keyword evidence="3" id="KW-0997">Cell inner membrane</keyword>
<evidence type="ECO:0000256" key="2">
    <source>
        <dbReference type="ARBA" id="ARBA00022475"/>
    </source>
</evidence>
<evidence type="ECO:0000256" key="6">
    <source>
        <dbReference type="ARBA" id="ARBA00023315"/>
    </source>
</evidence>
<keyword evidence="4 7" id="KW-0808">Transferase</keyword>
<evidence type="ECO:0000256" key="3">
    <source>
        <dbReference type="ARBA" id="ARBA00022519"/>
    </source>
</evidence>
<dbReference type="PANTHER" id="PTHR30606">
    <property type="entry name" value="LIPID A BIOSYNTHESIS LAUROYL ACYLTRANSFERASE"/>
    <property type="match status" value="1"/>
</dbReference>
<evidence type="ECO:0000256" key="4">
    <source>
        <dbReference type="ARBA" id="ARBA00022679"/>
    </source>
</evidence>
<dbReference type="GO" id="GO:0009247">
    <property type="term" value="P:glycolipid biosynthetic process"/>
    <property type="evidence" value="ECO:0007669"/>
    <property type="project" value="UniProtKB-ARBA"/>
</dbReference>
<evidence type="ECO:0000256" key="5">
    <source>
        <dbReference type="ARBA" id="ARBA00023136"/>
    </source>
</evidence>
<sequence length="317" mass="34704">MTDSPEPTPRTAPAEAAATPSLAHRFEFAALRAVAGLVGLLGVDRASATMGAIWRLVAPRLSRHRRADEHLAAAMPQLSAAERRAILLAMWDNLGRTAAEGLLLPRLAADRSRFTVDTTALEPCRDAIAKGAVFASLHMGNWEFCGWGIHLAGFRVAAVYQPMKNPLAESFLRGLREPLYDAGIFPRERMTPIRLRTLVRQGVAVGMLADLRDRSGIVAPFFGRPARLATFPAVLARRLGVPLIVGRVVRTEGARFRLDARPVEVPRTDDAEADIAAAALAMHAVFEGWIAETPSQWMWAHRKWAFARAPEVDDGRD</sequence>
<keyword evidence="6" id="KW-0012">Acyltransferase</keyword>
<dbReference type="RefSeq" id="WP_165644761.1">
    <property type="nucleotide sequence ID" value="NZ_BSPM01000008.1"/>
</dbReference>
<accession>A0A4R6RJP0</accession>
<dbReference type="EMBL" id="SNXY01000006">
    <property type="protein sequence ID" value="TDP86851.1"/>
    <property type="molecule type" value="Genomic_DNA"/>
</dbReference>
<dbReference type="CDD" id="cd07984">
    <property type="entry name" value="LPLAT_LABLAT-like"/>
    <property type="match status" value="1"/>
</dbReference>
<dbReference type="GO" id="GO:0005886">
    <property type="term" value="C:plasma membrane"/>
    <property type="evidence" value="ECO:0007669"/>
    <property type="project" value="UniProtKB-SubCell"/>
</dbReference>
<reference evidence="7 8" key="1">
    <citation type="submission" date="2019-03" db="EMBL/GenBank/DDBJ databases">
        <title>Genomic Encyclopedia of Type Strains, Phase IV (KMG-IV): sequencing the most valuable type-strain genomes for metagenomic binning, comparative biology and taxonomic classification.</title>
        <authorList>
            <person name="Goeker M."/>
        </authorList>
    </citation>
    <scope>NUCLEOTIDE SEQUENCE [LARGE SCALE GENOMIC DNA]</scope>
    <source>
        <strain evidence="7 8">DSM 102969</strain>
    </source>
</reference>
<comment type="caution">
    <text evidence="7">The sequence shown here is derived from an EMBL/GenBank/DDBJ whole genome shotgun (WGS) entry which is preliminary data.</text>
</comment>
<proteinExistence type="predicted"/>
<evidence type="ECO:0000256" key="1">
    <source>
        <dbReference type="ARBA" id="ARBA00004533"/>
    </source>
</evidence>
<evidence type="ECO:0000313" key="7">
    <source>
        <dbReference type="EMBL" id="TDP86851.1"/>
    </source>
</evidence>
<keyword evidence="2" id="KW-1003">Cell membrane</keyword>
<dbReference type="InterPro" id="IPR004960">
    <property type="entry name" value="LipA_acyltrans"/>
</dbReference>
<protein>
    <submittedName>
        <fullName evidence="7">KDO2-lipid IV(A) lauroyltransferase</fullName>
    </submittedName>
</protein>
<keyword evidence="5" id="KW-0472">Membrane</keyword>